<name>A0A9Q9ASD6_9PEZI</name>
<evidence type="ECO:0000313" key="2">
    <source>
        <dbReference type="Proteomes" id="UP001056384"/>
    </source>
</evidence>
<evidence type="ECO:0000313" key="1">
    <source>
        <dbReference type="EMBL" id="USW52328.1"/>
    </source>
</evidence>
<dbReference type="OrthoDB" id="3637989at2759"/>
<reference evidence="1" key="1">
    <citation type="submission" date="2022-06" db="EMBL/GenBank/DDBJ databases">
        <title>Complete genome sequences of two strains of the flax pathogen Septoria linicola.</title>
        <authorList>
            <person name="Lapalu N."/>
            <person name="Simon A."/>
            <person name="Demenou B."/>
            <person name="Paumier D."/>
            <person name="Guillot M.-P."/>
            <person name="Gout L."/>
            <person name="Valade R."/>
        </authorList>
    </citation>
    <scope>NUCLEOTIDE SEQUENCE</scope>
    <source>
        <strain evidence="1">SE15195</strain>
    </source>
</reference>
<proteinExistence type="predicted"/>
<dbReference type="AlphaFoldDB" id="A0A9Q9ASD6"/>
<sequence>MAITLDSLPLEIVALIAEPLAHDRPALLNFAVTSSRYQAASEALLWRENRDHQNAPRPVGCSDLLMEDEEQFFAALRQQAHSLQTITYRPRIPELLDSFSGRQSFAEFTELTHFTINAQLGHSDLLESSLLGTAPRLESLTVDQEEHRLHGQSAAANEQPAPNRSIIQLAKRALASDTLKELRLDVSSRRSIEEFSSRAVKSAVDASRRLLSSKQITLLIVFQVHRRWGLVPPYLYGEEEPSQRVIYDSRTGEWDNSDGDSDFNAVDQLDTALWNGEHSEDEEE</sequence>
<protein>
    <submittedName>
        <fullName evidence="1">Uncharacterized protein</fullName>
    </submittedName>
</protein>
<accession>A0A9Q9ASD6</accession>
<keyword evidence="2" id="KW-1185">Reference proteome</keyword>
<gene>
    <name evidence="1" type="ORF">Slin15195_G056470</name>
</gene>
<dbReference type="EMBL" id="CP099421">
    <property type="protein sequence ID" value="USW52328.1"/>
    <property type="molecule type" value="Genomic_DNA"/>
</dbReference>
<organism evidence="1 2">
    <name type="scientific">Septoria linicola</name>
    <dbReference type="NCBI Taxonomy" id="215465"/>
    <lineage>
        <taxon>Eukaryota</taxon>
        <taxon>Fungi</taxon>
        <taxon>Dikarya</taxon>
        <taxon>Ascomycota</taxon>
        <taxon>Pezizomycotina</taxon>
        <taxon>Dothideomycetes</taxon>
        <taxon>Dothideomycetidae</taxon>
        <taxon>Mycosphaerellales</taxon>
        <taxon>Mycosphaerellaceae</taxon>
        <taxon>Septoria</taxon>
    </lineage>
</organism>
<dbReference type="Proteomes" id="UP001056384">
    <property type="component" value="Chromosome 4"/>
</dbReference>